<name>A0A0F9HJP2_9ZZZZ</name>
<dbReference type="InterPro" id="IPR001845">
    <property type="entry name" value="HTH_ArsR_DNA-bd_dom"/>
</dbReference>
<dbReference type="Gene3D" id="1.10.10.10">
    <property type="entry name" value="Winged helix-like DNA-binding domain superfamily/Winged helix DNA-binding domain"/>
    <property type="match status" value="1"/>
</dbReference>
<reference evidence="2" key="1">
    <citation type="journal article" date="2015" name="Nature">
        <title>Complex archaea that bridge the gap between prokaryotes and eukaryotes.</title>
        <authorList>
            <person name="Spang A."/>
            <person name="Saw J.H."/>
            <person name="Jorgensen S.L."/>
            <person name="Zaremba-Niedzwiedzka K."/>
            <person name="Martijn J."/>
            <person name="Lind A.E."/>
            <person name="van Eijk R."/>
            <person name="Schleper C."/>
            <person name="Guy L."/>
            <person name="Ettema T.J."/>
        </authorList>
    </citation>
    <scope>NUCLEOTIDE SEQUENCE</scope>
</reference>
<organism evidence="2">
    <name type="scientific">marine sediment metagenome</name>
    <dbReference type="NCBI Taxonomy" id="412755"/>
    <lineage>
        <taxon>unclassified sequences</taxon>
        <taxon>metagenomes</taxon>
        <taxon>ecological metagenomes</taxon>
    </lineage>
</organism>
<dbReference type="GO" id="GO:0003700">
    <property type="term" value="F:DNA-binding transcription factor activity"/>
    <property type="evidence" value="ECO:0007669"/>
    <property type="project" value="InterPro"/>
</dbReference>
<feature type="domain" description="HTH arsR-type" evidence="1">
    <location>
        <begin position="10"/>
        <end position="57"/>
    </location>
</feature>
<evidence type="ECO:0000313" key="2">
    <source>
        <dbReference type="EMBL" id="KKL81910.1"/>
    </source>
</evidence>
<protein>
    <recommendedName>
        <fullName evidence="1">HTH arsR-type domain-containing protein</fullName>
    </recommendedName>
</protein>
<sequence length="87" mass="10092">MKKRKKPIKPTEARILQSLARTPRPLTVNELADKSSTSWKTADTHLKKWEKKGLVIKSSLPKKFKVKKDQWTIDRSKIAAILKKKLK</sequence>
<accession>A0A0F9HJP2</accession>
<proteinExistence type="predicted"/>
<comment type="caution">
    <text evidence="2">The sequence shown here is derived from an EMBL/GenBank/DDBJ whole genome shotgun (WGS) entry which is preliminary data.</text>
</comment>
<dbReference type="SUPFAM" id="SSF46785">
    <property type="entry name" value="Winged helix' DNA-binding domain"/>
    <property type="match status" value="1"/>
</dbReference>
<dbReference type="InterPro" id="IPR036390">
    <property type="entry name" value="WH_DNA-bd_sf"/>
</dbReference>
<dbReference type="AlphaFoldDB" id="A0A0F9HJP2"/>
<dbReference type="InterPro" id="IPR036388">
    <property type="entry name" value="WH-like_DNA-bd_sf"/>
</dbReference>
<gene>
    <name evidence="2" type="ORF">LCGC14_1990010</name>
</gene>
<dbReference type="Pfam" id="PF01022">
    <property type="entry name" value="HTH_5"/>
    <property type="match status" value="1"/>
</dbReference>
<evidence type="ECO:0000259" key="1">
    <source>
        <dbReference type="Pfam" id="PF01022"/>
    </source>
</evidence>
<dbReference type="EMBL" id="LAZR01022425">
    <property type="protein sequence ID" value="KKL81910.1"/>
    <property type="molecule type" value="Genomic_DNA"/>
</dbReference>